<reference evidence="1 2" key="1">
    <citation type="submission" date="2019-03" db="EMBL/GenBank/DDBJ databases">
        <title>Empedobacter tilapiae sp. nov., isolated from an intestine of Nile tilapia Oreochromis niloticus.</title>
        <authorList>
            <person name="Kim Y.-O."/>
            <person name="Yoon J.-H."/>
        </authorList>
    </citation>
    <scope>NUCLEOTIDE SEQUENCE [LARGE SCALE GENOMIC DNA]</scope>
    <source>
        <strain evidence="1 2">MRS2</strain>
    </source>
</reference>
<comment type="caution">
    <text evidence="1">The sequence shown here is derived from an EMBL/GenBank/DDBJ whole genome shotgun (WGS) entry which is preliminary data.</text>
</comment>
<keyword evidence="2" id="KW-1185">Reference proteome</keyword>
<protein>
    <submittedName>
        <fullName evidence="1">Uncharacterized protein</fullName>
    </submittedName>
</protein>
<proteinExistence type="predicted"/>
<dbReference type="Proteomes" id="UP000297998">
    <property type="component" value="Unassembled WGS sequence"/>
</dbReference>
<gene>
    <name evidence="1" type="ORF">E4J94_14260</name>
</gene>
<dbReference type="RefSeq" id="WP_135836465.1">
    <property type="nucleotide sequence ID" value="NZ_CAUQWU010000001.1"/>
</dbReference>
<sequence length="197" mass="23422">MLKNIIIILVISIFTTVSCQEKRKIHEPINIVNEPIEKINDSLLIGYSKISDIKFIENIHDGGFKYFDIYEEILQNMNKKFINFQKEDTIVEEKLNNIVLRLVKKTIKEDHIEIELQTFKSNKKIASILFYKYQWDENVPDNKQRLECLSYINSDMILWHLETFTNHSEDALGIDGWNKYKINLETGDIKFIEKLEY</sequence>
<evidence type="ECO:0000313" key="2">
    <source>
        <dbReference type="Proteomes" id="UP000297998"/>
    </source>
</evidence>
<dbReference type="AlphaFoldDB" id="A0A4Z1AVE8"/>
<name>A0A4Z1AVE8_9FLAO</name>
<dbReference type="EMBL" id="SRPE01000011">
    <property type="protein sequence ID" value="TGN23613.1"/>
    <property type="molecule type" value="Genomic_DNA"/>
</dbReference>
<organism evidence="1 2">
    <name type="scientific">Empedobacter tilapiae</name>
    <dbReference type="NCBI Taxonomy" id="2491114"/>
    <lineage>
        <taxon>Bacteria</taxon>
        <taxon>Pseudomonadati</taxon>
        <taxon>Bacteroidota</taxon>
        <taxon>Flavobacteriia</taxon>
        <taxon>Flavobacteriales</taxon>
        <taxon>Weeksellaceae</taxon>
        <taxon>Empedobacter</taxon>
    </lineage>
</organism>
<dbReference type="OrthoDB" id="5903604at2"/>
<dbReference type="PROSITE" id="PS51257">
    <property type="entry name" value="PROKAR_LIPOPROTEIN"/>
    <property type="match status" value="1"/>
</dbReference>
<accession>A0A4Z1AVE8</accession>
<evidence type="ECO:0000313" key="1">
    <source>
        <dbReference type="EMBL" id="TGN23613.1"/>
    </source>
</evidence>